<proteinExistence type="predicted"/>
<dbReference type="PROSITE" id="PS50048">
    <property type="entry name" value="ZN2_CY6_FUNGAL_2"/>
    <property type="match status" value="1"/>
</dbReference>
<evidence type="ECO:0000259" key="3">
    <source>
        <dbReference type="PROSITE" id="PS50048"/>
    </source>
</evidence>
<feature type="region of interest" description="Disordered" evidence="2">
    <location>
        <begin position="1"/>
        <end position="50"/>
    </location>
</feature>
<feature type="compositionally biased region" description="Polar residues" evidence="2">
    <location>
        <begin position="468"/>
        <end position="488"/>
    </location>
</feature>
<dbReference type="GO" id="GO:0000981">
    <property type="term" value="F:DNA-binding transcription factor activity, RNA polymerase II-specific"/>
    <property type="evidence" value="ECO:0007669"/>
    <property type="project" value="InterPro"/>
</dbReference>
<dbReference type="CDD" id="cd00067">
    <property type="entry name" value="GAL4"/>
    <property type="match status" value="1"/>
</dbReference>
<feature type="region of interest" description="Disordered" evidence="2">
    <location>
        <begin position="192"/>
        <end position="213"/>
    </location>
</feature>
<feature type="region of interest" description="Disordered" evidence="2">
    <location>
        <begin position="295"/>
        <end position="320"/>
    </location>
</feature>
<dbReference type="PANTHER" id="PTHR47785">
    <property type="entry name" value="ZN(II)2CYS6 TRANSCRIPTION FACTOR (EUROFUNG)-RELATED-RELATED"/>
    <property type="match status" value="1"/>
</dbReference>
<dbReference type="EMBL" id="CP086359">
    <property type="protein sequence ID" value="UNI20854.1"/>
    <property type="molecule type" value="Genomic_DNA"/>
</dbReference>
<dbReference type="GO" id="GO:0008270">
    <property type="term" value="F:zinc ion binding"/>
    <property type="evidence" value="ECO:0007669"/>
    <property type="project" value="InterPro"/>
</dbReference>
<feature type="region of interest" description="Disordered" evidence="2">
    <location>
        <begin position="136"/>
        <end position="160"/>
    </location>
</feature>
<dbReference type="SMART" id="SM00066">
    <property type="entry name" value="GAL4"/>
    <property type="match status" value="1"/>
</dbReference>
<accession>A0A9Q8VDF8</accession>
<dbReference type="InterPro" id="IPR053181">
    <property type="entry name" value="EcdB-like_regulator"/>
</dbReference>
<feature type="compositionally biased region" description="Low complexity" evidence="2">
    <location>
        <begin position="655"/>
        <end position="666"/>
    </location>
</feature>
<dbReference type="GeneID" id="72068852"/>
<feature type="domain" description="Zn(2)-C6 fungal-type" evidence="3">
    <location>
        <begin position="51"/>
        <end position="81"/>
    </location>
</feature>
<evidence type="ECO:0000256" key="1">
    <source>
        <dbReference type="ARBA" id="ARBA00023242"/>
    </source>
</evidence>
<organism evidence="4 5">
    <name type="scientific">Purpureocillium takamizusanense</name>
    <dbReference type="NCBI Taxonomy" id="2060973"/>
    <lineage>
        <taxon>Eukaryota</taxon>
        <taxon>Fungi</taxon>
        <taxon>Dikarya</taxon>
        <taxon>Ascomycota</taxon>
        <taxon>Pezizomycotina</taxon>
        <taxon>Sordariomycetes</taxon>
        <taxon>Hypocreomycetidae</taxon>
        <taxon>Hypocreales</taxon>
        <taxon>Ophiocordycipitaceae</taxon>
        <taxon>Purpureocillium</taxon>
    </lineage>
</organism>
<dbReference type="Proteomes" id="UP000829364">
    <property type="component" value="Chromosome 6"/>
</dbReference>
<dbReference type="PANTHER" id="PTHR47785:SF5">
    <property type="entry name" value="ZN(II)2CYS6 TRANSCRIPTION FACTOR (EUROFUNG)"/>
    <property type="match status" value="1"/>
</dbReference>
<dbReference type="Gene3D" id="4.10.240.10">
    <property type="entry name" value="Zn(2)-C6 fungal-type DNA-binding domain"/>
    <property type="match status" value="1"/>
</dbReference>
<keyword evidence="5" id="KW-1185">Reference proteome</keyword>
<dbReference type="AlphaFoldDB" id="A0A9Q8VDF8"/>
<feature type="region of interest" description="Disordered" evidence="2">
    <location>
        <begin position="655"/>
        <end position="688"/>
    </location>
</feature>
<feature type="compositionally biased region" description="Polar residues" evidence="2">
    <location>
        <begin position="137"/>
        <end position="153"/>
    </location>
</feature>
<dbReference type="SUPFAM" id="SSF57701">
    <property type="entry name" value="Zn2/Cys6 DNA-binding domain"/>
    <property type="match status" value="1"/>
</dbReference>
<feature type="compositionally biased region" description="Low complexity" evidence="2">
    <location>
        <begin position="298"/>
        <end position="316"/>
    </location>
</feature>
<dbReference type="PROSITE" id="PS00463">
    <property type="entry name" value="ZN2_CY6_FUNGAL_1"/>
    <property type="match status" value="1"/>
</dbReference>
<evidence type="ECO:0000256" key="2">
    <source>
        <dbReference type="SAM" id="MobiDB-lite"/>
    </source>
</evidence>
<dbReference type="KEGG" id="ptkz:JDV02_006903"/>
<keyword evidence="1" id="KW-0539">Nucleus</keyword>
<feature type="compositionally biased region" description="Gly residues" evidence="2">
    <location>
        <begin position="492"/>
        <end position="502"/>
    </location>
</feature>
<dbReference type="Pfam" id="PF00172">
    <property type="entry name" value="Zn_clus"/>
    <property type="match status" value="1"/>
</dbReference>
<dbReference type="InterPro" id="IPR001138">
    <property type="entry name" value="Zn2Cys6_DnaBD"/>
</dbReference>
<dbReference type="InterPro" id="IPR036864">
    <property type="entry name" value="Zn2-C6_fun-type_DNA-bd_sf"/>
</dbReference>
<sequence length="826" mass="90065">MIPASPGSASSMRGSGEQSGDDGGDVGERPAKRQRRGGNDGTGVPHRRQAACQPCRLRKVKCDKKRPSCGICTFSGQDCEYVGEQAEKLSLETATATLLDRFEQLHREFQGVKSALDAKEQTTPPTNHHARAAFLPSASSEDLSQPRLSTSAEASRDFLQIPPHRASADTVLRWDVFQDKYPPNALIGGLFSPDHHQTAVDPGSSADDTPSSDLIINVAAGGGGGLTPPEDEQIPSLIDRFLQNVHTKNPILDVEALIKHGRRCADQGVGWDGRSCLVLLACALGAVAKPFGRSVPPGTTTSSSLSTGSDDSAARNASRRTSSRLYARELQLGDSCFTLACRRLGSLKYSMLGAQCHFFAGVYLMYTLRPIQSWHYFLHASIFCQVHLRMTHGILGDFTEVLSAPSRHSTSTDRKSRRLEQSLYWSCFKSECEFRVELPLQQSEISLGEYPDLFPSPPSPIPTDDKVSSGTTTTATEPPLLGQTSPAASSSLGGGGGGGSLGGYDAPRPPPSVADEAVELRRHAVRLCNEEESWYYYMTEIALRRIGNRIINTFFRQERSTWAYIKPLLRMAQEFEAQVSSWSAHLPPAMQHYETTSIIRAPHLNWSEAGGSHASRELSWAIDNRLLEMQTWLYQPFLYYLVHFASARGAVAAAGTSQQQQQQQQQPRISTLLNPFSPPKPHDYSPQSMDSLNARAAAAGSGLDAQDLAVLHSLIASGIECSLKTIDVRSRGHRHHGLWYDLRSVMCASLVLLAVVKSGNAAWIPGGAETLWGPAPSPEYWTGTPAPIGGKMAKVLAQFDFWAGEAPDLLRYKEVLETVVRDVRGS</sequence>
<protein>
    <recommendedName>
        <fullName evidence="3">Zn(2)-C6 fungal-type domain-containing protein</fullName>
    </recommendedName>
</protein>
<dbReference type="RefSeq" id="XP_047844335.1">
    <property type="nucleotide sequence ID" value="XM_047988340.1"/>
</dbReference>
<feature type="region of interest" description="Disordered" evidence="2">
    <location>
        <begin position="449"/>
        <end position="513"/>
    </location>
</feature>
<dbReference type="OrthoDB" id="4356994at2759"/>
<evidence type="ECO:0000313" key="4">
    <source>
        <dbReference type="EMBL" id="UNI20854.1"/>
    </source>
</evidence>
<reference evidence="4" key="1">
    <citation type="submission" date="2021-11" db="EMBL/GenBank/DDBJ databases">
        <title>Purpureocillium_takamizusanense_genome.</title>
        <authorList>
            <person name="Nguyen N.-H."/>
        </authorList>
    </citation>
    <scope>NUCLEOTIDE SEQUENCE</scope>
    <source>
        <strain evidence="4">PT3</strain>
    </source>
</reference>
<name>A0A9Q8VDF8_9HYPO</name>
<dbReference type="CDD" id="cd12148">
    <property type="entry name" value="fungal_TF_MHR"/>
    <property type="match status" value="1"/>
</dbReference>
<gene>
    <name evidence="4" type="ORF">JDV02_006903</name>
</gene>
<evidence type="ECO:0000313" key="5">
    <source>
        <dbReference type="Proteomes" id="UP000829364"/>
    </source>
</evidence>